<name>A0ABW2U6J0_9BACT</name>
<gene>
    <name evidence="2" type="ORF">ACFQT0_09880</name>
</gene>
<dbReference type="SUPFAM" id="SSF48317">
    <property type="entry name" value="Acid phosphatase/Vanadium-dependent haloperoxidase"/>
    <property type="match status" value="1"/>
</dbReference>
<dbReference type="EMBL" id="JBHTEK010000001">
    <property type="protein sequence ID" value="MFC7667661.1"/>
    <property type="molecule type" value="Genomic_DNA"/>
</dbReference>
<dbReference type="RefSeq" id="WP_380202369.1">
    <property type="nucleotide sequence ID" value="NZ_JBHTEK010000001.1"/>
</dbReference>
<dbReference type="InterPro" id="IPR036938">
    <property type="entry name" value="PAP2/HPO_sf"/>
</dbReference>
<sequence>MKNLKHVRPFKQRALPLLLGLLLATACQDDDDKALPPPTAAAAATSPEAVLAWNRAATVAVARMTDPATGFFVLPHPEARLYAIVHLAMYDALNNIRPQNAPYALQGPQRPGADPDAAVGAAAHDALVALLPDQKAYADSLYQARLATIGAGDAKTQGVALGQAAAAAILARRANDGSDRAQIPFVPGTAPASISLPPFDGPPSTGSMRWLGGKTCCPLP</sequence>
<evidence type="ECO:0000313" key="3">
    <source>
        <dbReference type="Proteomes" id="UP001596513"/>
    </source>
</evidence>
<organism evidence="2 3">
    <name type="scientific">Hymenobacter humi</name>
    <dbReference type="NCBI Taxonomy" id="1411620"/>
    <lineage>
        <taxon>Bacteria</taxon>
        <taxon>Pseudomonadati</taxon>
        <taxon>Bacteroidota</taxon>
        <taxon>Cytophagia</taxon>
        <taxon>Cytophagales</taxon>
        <taxon>Hymenobacteraceae</taxon>
        <taxon>Hymenobacter</taxon>
    </lineage>
</organism>
<evidence type="ECO:0000256" key="1">
    <source>
        <dbReference type="SAM" id="SignalP"/>
    </source>
</evidence>
<keyword evidence="1" id="KW-0732">Signal</keyword>
<comment type="caution">
    <text evidence="2">The sequence shown here is derived from an EMBL/GenBank/DDBJ whole genome shotgun (WGS) entry which is preliminary data.</text>
</comment>
<dbReference type="PANTHER" id="PTHR34599">
    <property type="entry name" value="PEROXIDASE-RELATED"/>
    <property type="match status" value="1"/>
</dbReference>
<evidence type="ECO:0008006" key="4">
    <source>
        <dbReference type="Google" id="ProtNLM"/>
    </source>
</evidence>
<dbReference type="Gene3D" id="1.10.606.20">
    <property type="match status" value="1"/>
</dbReference>
<dbReference type="PROSITE" id="PS51257">
    <property type="entry name" value="PROKAR_LIPOPROTEIN"/>
    <property type="match status" value="1"/>
</dbReference>
<feature type="chain" id="PRO_5045497086" description="Phosphoesterase" evidence="1">
    <location>
        <begin position="30"/>
        <end position="220"/>
    </location>
</feature>
<dbReference type="Proteomes" id="UP001596513">
    <property type="component" value="Unassembled WGS sequence"/>
</dbReference>
<feature type="signal peptide" evidence="1">
    <location>
        <begin position="1"/>
        <end position="29"/>
    </location>
</feature>
<protein>
    <recommendedName>
        <fullName evidence="4">Phosphoesterase</fullName>
    </recommendedName>
</protein>
<proteinExistence type="predicted"/>
<dbReference type="InterPro" id="IPR052559">
    <property type="entry name" value="V-haloperoxidase"/>
</dbReference>
<accession>A0ABW2U6J0</accession>
<dbReference type="PANTHER" id="PTHR34599:SF1">
    <property type="entry name" value="PHOSPHATIDIC ACID PHOSPHATASE TYPE 2_HALOPEROXIDASE DOMAIN-CONTAINING PROTEIN"/>
    <property type="match status" value="1"/>
</dbReference>
<evidence type="ECO:0000313" key="2">
    <source>
        <dbReference type="EMBL" id="MFC7667661.1"/>
    </source>
</evidence>
<keyword evidence="3" id="KW-1185">Reference proteome</keyword>
<reference evidence="3" key="1">
    <citation type="journal article" date="2019" name="Int. J. Syst. Evol. Microbiol.">
        <title>The Global Catalogue of Microorganisms (GCM) 10K type strain sequencing project: providing services to taxonomists for standard genome sequencing and annotation.</title>
        <authorList>
            <consortium name="The Broad Institute Genomics Platform"/>
            <consortium name="The Broad Institute Genome Sequencing Center for Infectious Disease"/>
            <person name="Wu L."/>
            <person name="Ma J."/>
        </authorList>
    </citation>
    <scope>NUCLEOTIDE SEQUENCE [LARGE SCALE GENOMIC DNA]</scope>
    <source>
        <strain evidence="3">JCM 19635</strain>
    </source>
</reference>